<dbReference type="InterPro" id="IPR024079">
    <property type="entry name" value="MetalloPept_cat_dom_sf"/>
</dbReference>
<dbReference type="EMBL" id="BAABFR010000017">
    <property type="protein sequence ID" value="GAA4388878.1"/>
    <property type="molecule type" value="Genomic_DNA"/>
</dbReference>
<dbReference type="SUPFAM" id="SSF55486">
    <property type="entry name" value="Metalloproteases ('zincins'), catalytic domain"/>
    <property type="match status" value="1"/>
</dbReference>
<dbReference type="PANTHER" id="PTHR43660:SF1">
    <property type="entry name" value="DIPEPTIDYL CARBOXYPEPTIDASE"/>
    <property type="match status" value="1"/>
</dbReference>
<comment type="similarity">
    <text evidence="1 7">Belongs to the peptidase M3 family.</text>
</comment>
<keyword evidence="10" id="KW-1185">Reference proteome</keyword>
<evidence type="ECO:0000256" key="4">
    <source>
        <dbReference type="ARBA" id="ARBA00022801"/>
    </source>
</evidence>
<evidence type="ECO:0000259" key="8">
    <source>
        <dbReference type="Pfam" id="PF01432"/>
    </source>
</evidence>
<sequence length="688" mass="74321">MPESGGAPSASVGRVTVDAALAPSTLPYQFPDFAAFAGLDWAAAFDEAFARHRAEVEEIAASDEPATFANTVEALERAGRELARVTAVFASLTSTDTTDELEKAQTRIWPRYSAHEDAIHLDARLFARIDAVYAARENVDPEARRLVERYHLRFTRSGAGLDAAGQARLTELNTELSTLVTRFQQYALAETNGSAVWFDDAADLAGLGDDALAAARAAAEADGRTGYKLALGYPTDQPLIARLAVRESRRRLLEAALARGSRGGDTDTRALIARIAALRAERAALFGYPNHAAYAIADQTAGTAEAASAMLTRLAAPAVANARAELAELEEIAGHPIETWDWAYYARIAAARAEAGGDGVVLDPSEYLELDAVVTRGAFHAAHLLYGLAFAERTDLPLHHPDARAWEVRGEDGTTIGLFVGDYFARPSKRGGAWMTSFVDQSELLGTLPVVINVCNFVKPVGDKPSLLSVDEATTVFHEFGHALHGLLSRVRYPFFSGTAVPRDFVEFPSQFNEMWLTWPDVLDNFARHHETGAQLPLELRARLTSHDTRGEGFATVEYLAAAVIDLAWHTIAPGTTVDDVDAFERAALDAAGLYLPQLPSRYRGPYFSHIFSGGYGAGYYSYIWSEVLDADAASWFAANGGATRANGERLRATVLSRGGSVDAQEAYRAFRGADPDIAPLLARRGLG</sequence>
<organism evidence="9 10">
    <name type="scientific">Tsukamurella soli</name>
    <dbReference type="NCBI Taxonomy" id="644556"/>
    <lineage>
        <taxon>Bacteria</taxon>
        <taxon>Bacillati</taxon>
        <taxon>Actinomycetota</taxon>
        <taxon>Actinomycetes</taxon>
        <taxon>Mycobacteriales</taxon>
        <taxon>Tsukamurellaceae</taxon>
        <taxon>Tsukamurella</taxon>
    </lineage>
</organism>
<dbReference type="InterPro" id="IPR034005">
    <property type="entry name" value="M3A_DCP"/>
</dbReference>
<gene>
    <name evidence="9" type="ORF">GCM10023147_14870</name>
</gene>
<accession>A0ABP8JD01</accession>
<name>A0ABP8JD01_9ACTN</name>
<keyword evidence="6 7" id="KW-0482">Metalloprotease</keyword>
<dbReference type="InterPro" id="IPR024080">
    <property type="entry name" value="Neurolysin/TOP_N"/>
</dbReference>
<dbReference type="InterPro" id="IPR024077">
    <property type="entry name" value="Neurolysin/TOP_dom2"/>
</dbReference>
<dbReference type="Proteomes" id="UP001500635">
    <property type="component" value="Unassembled WGS sequence"/>
</dbReference>
<dbReference type="Gene3D" id="3.40.390.10">
    <property type="entry name" value="Collagenase (Catalytic Domain)"/>
    <property type="match status" value="1"/>
</dbReference>
<dbReference type="InterPro" id="IPR045090">
    <property type="entry name" value="Pept_M3A_M3B"/>
</dbReference>
<comment type="cofactor">
    <cofactor evidence="7">
        <name>Zn(2+)</name>
        <dbReference type="ChEBI" id="CHEBI:29105"/>
    </cofactor>
    <text evidence="7">Binds 1 zinc ion.</text>
</comment>
<evidence type="ECO:0000313" key="10">
    <source>
        <dbReference type="Proteomes" id="UP001500635"/>
    </source>
</evidence>
<reference evidence="10" key="1">
    <citation type="journal article" date="2019" name="Int. J. Syst. Evol. Microbiol.">
        <title>The Global Catalogue of Microorganisms (GCM) 10K type strain sequencing project: providing services to taxonomists for standard genome sequencing and annotation.</title>
        <authorList>
            <consortium name="The Broad Institute Genomics Platform"/>
            <consortium name="The Broad Institute Genome Sequencing Center for Infectious Disease"/>
            <person name="Wu L."/>
            <person name="Ma J."/>
        </authorList>
    </citation>
    <scope>NUCLEOTIDE SEQUENCE [LARGE SCALE GENOMIC DNA]</scope>
    <source>
        <strain evidence="10">JCM 17688</strain>
    </source>
</reference>
<dbReference type="Pfam" id="PF01432">
    <property type="entry name" value="Peptidase_M3"/>
    <property type="match status" value="1"/>
</dbReference>
<dbReference type="PANTHER" id="PTHR43660">
    <property type="entry name" value="DIPEPTIDYL CARBOXYPEPTIDASE"/>
    <property type="match status" value="1"/>
</dbReference>
<dbReference type="InterPro" id="IPR001567">
    <property type="entry name" value="Pept_M3A_M3B_dom"/>
</dbReference>
<evidence type="ECO:0000256" key="1">
    <source>
        <dbReference type="ARBA" id="ARBA00006040"/>
    </source>
</evidence>
<evidence type="ECO:0000256" key="2">
    <source>
        <dbReference type="ARBA" id="ARBA00022670"/>
    </source>
</evidence>
<keyword evidence="3 7" id="KW-0479">Metal-binding</keyword>
<proteinExistence type="inferred from homology"/>
<protein>
    <submittedName>
        <fullName evidence="9">M3 family metallopeptidase</fullName>
    </submittedName>
</protein>
<evidence type="ECO:0000256" key="6">
    <source>
        <dbReference type="ARBA" id="ARBA00023049"/>
    </source>
</evidence>
<evidence type="ECO:0000256" key="5">
    <source>
        <dbReference type="ARBA" id="ARBA00022833"/>
    </source>
</evidence>
<comment type="caution">
    <text evidence="9">The sequence shown here is derived from an EMBL/GenBank/DDBJ whole genome shotgun (WGS) entry which is preliminary data.</text>
</comment>
<keyword evidence="4 7" id="KW-0378">Hydrolase</keyword>
<evidence type="ECO:0000313" key="9">
    <source>
        <dbReference type="EMBL" id="GAA4388878.1"/>
    </source>
</evidence>
<keyword evidence="5 7" id="KW-0862">Zinc</keyword>
<evidence type="ECO:0000256" key="3">
    <source>
        <dbReference type="ARBA" id="ARBA00022723"/>
    </source>
</evidence>
<keyword evidence="2 7" id="KW-0645">Protease</keyword>
<evidence type="ECO:0000256" key="7">
    <source>
        <dbReference type="RuleBase" id="RU003435"/>
    </source>
</evidence>
<dbReference type="CDD" id="cd06456">
    <property type="entry name" value="M3A_DCP"/>
    <property type="match status" value="1"/>
</dbReference>
<feature type="domain" description="Peptidase M3A/M3B catalytic" evidence="8">
    <location>
        <begin position="244"/>
        <end position="686"/>
    </location>
</feature>
<dbReference type="Gene3D" id="1.20.1050.40">
    <property type="entry name" value="Endopeptidase. Chain P, domain 1"/>
    <property type="match status" value="1"/>
</dbReference>
<dbReference type="Gene3D" id="1.10.1370.10">
    <property type="entry name" value="Neurolysin, domain 3"/>
    <property type="match status" value="1"/>
</dbReference>